<dbReference type="PANTHER" id="PTHR42827:SF1">
    <property type="entry name" value="IRON-SULFUR CLUSTER-BINDING PROTEIN"/>
    <property type="match status" value="1"/>
</dbReference>
<evidence type="ECO:0000256" key="4">
    <source>
        <dbReference type="SAM" id="MobiDB-lite"/>
    </source>
</evidence>
<evidence type="ECO:0000313" key="6">
    <source>
        <dbReference type="EMBL" id="MBT1070514.1"/>
    </source>
</evidence>
<dbReference type="RefSeq" id="WP_214296208.1">
    <property type="nucleotide sequence ID" value="NZ_JAHDYS010000001.1"/>
</dbReference>
<evidence type="ECO:0000256" key="3">
    <source>
        <dbReference type="ARBA" id="ARBA00023014"/>
    </source>
</evidence>
<accession>A0ABS5U4D2</accession>
<name>A0ABS5U4D2_9BACT</name>
<keyword evidence="7" id="KW-1185">Reference proteome</keyword>
<proteinExistence type="predicted"/>
<dbReference type="PROSITE" id="PS51379">
    <property type="entry name" value="4FE4S_FER_2"/>
    <property type="match status" value="1"/>
</dbReference>
<sequence>MEPKGMKGKIIRQAKSLGASLVNFAPAQRWDEYGEVGPDYRPKALWDKVETVIVIGVPMLLPVLESTPSINYQEMYNTTNSLLDQIGFRLSVWLNDRGHSSIFMPRDGYGNLEILLNKYQGCFSHVFAAKYAGQGTIAYNHNLITREFGPRVRMVSLLTSLKLEGDPVIEKDICIKCDVCRKLCPSDAFTTRQDSIIADMDMTACTNYHIELRKENRWPCGICCKVCPIGDDRKLYESTNIGKYLKEREALDKNPDDPEYKSWVHQRTHGSSGTRIY</sequence>
<evidence type="ECO:0000256" key="1">
    <source>
        <dbReference type="ARBA" id="ARBA00022723"/>
    </source>
</evidence>
<evidence type="ECO:0000256" key="2">
    <source>
        <dbReference type="ARBA" id="ARBA00023004"/>
    </source>
</evidence>
<dbReference type="SUPFAM" id="SSF54862">
    <property type="entry name" value="4Fe-4S ferredoxins"/>
    <property type="match status" value="1"/>
</dbReference>
<keyword evidence="3" id="KW-0411">Iron-sulfur</keyword>
<evidence type="ECO:0000259" key="5">
    <source>
        <dbReference type="PROSITE" id="PS51379"/>
    </source>
</evidence>
<dbReference type="PANTHER" id="PTHR42827">
    <property type="entry name" value="IRON-SULFUR CLUSTER-BINDING PROTEIN-RELATED"/>
    <property type="match status" value="1"/>
</dbReference>
<dbReference type="InterPro" id="IPR017896">
    <property type="entry name" value="4Fe4S_Fe-S-bd"/>
</dbReference>
<dbReference type="PROSITE" id="PS00198">
    <property type="entry name" value="4FE4S_FER_1"/>
    <property type="match status" value="1"/>
</dbReference>
<dbReference type="Gene3D" id="3.30.70.20">
    <property type="match status" value="1"/>
</dbReference>
<feature type="domain" description="4Fe-4S ferredoxin-type" evidence="5">
    <location>
        <begin position="165"/>
        <end position="194"/>
    </location>
</feature>
<gene>
    <name evidence="6" type="ORF">KJB30_01830</name>
</gene>
<reference evidence="6 7" key="1">
    <citation type="submission" date="2021-05" db="EMBL/GenBank/DDBJ databases">
        <title>The draft genome of Geobacter chapellei DSM 13688.</title>
        <authorList>
            <person name="Xu Z."/>
            <person name="Masuda Y."/>
            <person name="Itoh H."/>
            <person name="Senoo K."/>
        </authorList>
    </citation>
    <scope>NUCLEOTIDE SEQUENCE [LARGE SCALE GENOMIC DNA]</scope>
    <source>
        <strain evidence="6 7">DSM 13688</strain>
    </source>
</reference>
<feature type="compositionally biased region" description="Basic and acidic residues" evidence="4">
    <location>
        <begin position="252"/>
        <end position="262"/>
    </location>
</feature>
<evidence type="ECO:0000313" key="7">
    <source>
        <dbReference type="Proteomes" id="UP000784128"/>
    </source>
</evidence>
<keyword evidence="1" id="KW-0479">Metal-binding</keyword>
<organism evidence="6 7">
    <name type="scientific">Pelotalea chapellei</name>
    <dbReference type="NCBI Taxonomy" id="44671"/>
    <lineage>
        <taxon>Bacteria</taxon>
        <taxon>Pseudomonadati</taxon>
        <taxon>Thermodesulfobacteriota</taxon>
        <taxon>Desulfuromonadia</taxon>
        <taxon>Geobacterales</taxon>
        <taxon>Geobacteraceae</taxon>
        <taxon>Pelotalea</taxon>
    </lineage>
</organism>
<dbReference type="EMBL" id="JAHDYS010000001">
    <property type="protein sequence ID" value="MBT1070514.1"/>
    <property type="molecule type" value="Genomic_DNA"/>
</dbReference>
<dbReference type="Proteomes" id="UP000784128">
    <property type="component" value="Unassembled WGS sequence"/>
</dbReference>
<dbReference type="InterPro" id="IPR017900">
    <property type="entry name" value="4Fe4S_Fe_S_CS"/>
</dbReference>
<protein>
    <recommendedName>
        <fullName evidence="5">4Fe-4S ferredoxin-type domain-containing protein</fullName>
    </recommendedName>
</protein>
<keyword evidence="2" id="KW-0408">Iron</keyword>
<feature type="region of interest" description="Disordered" evidence="4">
    <location>
        <begin position="252"/>
        <end position="277"/>
    </location>
</feature>
<comment type="caution">
    <text evidence="6">The sequence shown here is derived from an EMBL/GenBank/DDBJ whole genome shotgun (WGS) entry which is preliminary data.</text>
</comment>